<gene>
    <name evidence="2" type="ORF">J2W49_000263</name>
</gene>
<protein>
    <submittedName>
        <fullName evidence="2">Peptide/nickel transport system substrate-binding protein</fullName>
    </submittedName>
</protein>
<dbReference type="RefSeq" id="WP_310310764.1">
    <property type="nucleotide sequence ID" value="NZ_JAVDWU010000001.1"/>
</dbReference>
<dbReference type="InterPro" id="IPR030678">
    <property type="entry name" value="Peptide/Ni-bd"/>
</dbReference>
<name>A0ABU1WGE6_9BURK</name>
<dbReference type="PIRSF" id="PIRSF002741">
    <property type="entry name" value="MppA"/>
    <property type="match status" value="1"/>
</dbReference>
<dbReference type="Pfam" id="PF00496">
    <property type="entry name" value="SBP_bac_5"/>
    <property type="match status" value="1"/>
</dbReference>
<dbReference type="InterPro" id="IPR000914">
    <property type="entry name" value="SBP_5_dom"/>
</dbReference>
<dbReference type="InterPro" id="IPR039424">
    <property type="entry name" value="SBP_5"/>
</dbReference>
<feature type="domain" description="Solute-binding protein family 5" evidence="1">
    <location>
        <begin position="91"/>
        <end position="446"/>
    </location>
</feature>
<dbReference type="PANTHER" id="PTHR30290">
    <property type="entry name" value="PERIPLASMIC BINDING COMPONENT OF ABC TRANSPORTER"/>
    <property type="match status" value="1"/>
</dbReference>
<evidence type="ECO:0000259" key="1">
    <source>
        <dbReference type="Pfam" id="PF00496"/>
    </source>
</evidence>
<dbReference type="SUPFAM" id="SSF53850">
    <property type="entry name" value="Periplasmic binding protein-like II"/>
    <property type="match status" value="1"/>
</dbReference>
<dbReference type="CDD" id="cd08490">
    <property type="entry name" value="PBP2_NikA_DppA_OppA_like_3"/>
    <property type="match status" value="1"/>
</dbReference>
<sequence length="531" mass="57663">MPTDKAPLKPFAWAPALLTGSDRRRFLGLAASTALLPVSLPILAQSGNARILKVVAPWEVMNLDPSKTGHVFQRLEVAETLVDVNEQGLLAPGLAQSWQPSENGLQWRFALRPSPRFHDGSAVTAQAVTDCLQRALEQPGVLRNAGIEKIQAQANEVVFTLARPFAALPAFLAHSTALVLAPASFAKDGSVKALIGSGPYQVVQVNVPQSMRVRRFDGYEGKKPTIEAIEYLAAGRGETRGMLASSGQADLVFTHDPVSYARLRQNRKLRFETRPLPRTIYIKVNAGHRFLSDVRVRQAMSLAIDRPGIAGAILRAPEAAATQLFPPVMAEWHVAGLKALAHNVEQARQLLREASWQPGADGLLRKGDDVFKVTLRTFSDRPELPPIATAIQAQLKAVGIDMAVAVGNASEIPSGHQDGSLELALLARNYGLVPDPIGSLLQDFDPRGGDWGAMAWQSTQVSQTLAQMSAMVDPRRRSALRGSVATVLQAELPVIPVAWYQHSMTASTRLRNVSVDPLERSYRISRMAWAA</sequence>
<accession>A0ABU1WGE6</accession>
<dbReference type="Gene3D" id="3.10.105.10">
    <property type="entry name" value="Dipeptide-binding Protein, Domain 3"/>
    <property type="match status" value="1"/>
</dbReference>
<dbReference type="Proteomes" id="UP001265700">
    <property type="component" value="Unassembled WGS sequence"/>
</dbReference>
<organism evidence="2 3">
    <name type="scientific">Hydrogenophaga palleronii</name>
    <dbReference type="NCBI Taxonomy" id="65655"/>
    <lineage>
        <taxon>Bacteria</taxon>
        <taxon>Pseudomonadati</taxon>
        <taxon>Pseudomonadota</taxon>
        <taxon>Betaproteobacteria</taxon>
        <taxon>Burkholderiales</taxon>
        <taxon>Comamonadaceae</taxon>
        <taxon>Hydrogenophaga</taxon>
    </lineage>
</organism>
<dbReference type="EMBL" id="JAVDWU010000001">
    <property type="protein sequence ID" value="MDR7148335.1"/>
    <property type="molecule type" value="Genomic_DNA"/>
</dbReference>
<reference evidence="2 3" key="1">
    <citation type="submission" date="2023-07" db="EMBL/GenBank/DDBJ databases">
        <title>Sorghum-associated microbial communities from plants grown in Nebraska, USA.</title>
        <authorList>
            <person name="Schachtman D."/>
        </authorList>
    </citation>
    <scope>NUCLEOTIDE SEQUENCE [LARGE SCALE GENOMIC DNA]</scope>
    <source>
        <strain evidence="2 3">4249</strain>
    </source>
</reference>
<keyword evidence="3" id="KW-1185">Reference proteome</keyword>
<evidence type="ECO:0000313" key="3">
    <source>
        <dbReference type="Proteomes" id="UP001265700"/>
    </source>
</evidence>
<comment type="caution">
    <text evidence="2">The sequence shown here is derived from an EMBL/GenBank/DDBJ whole genome shotgun (WGS) entry which is preliminary data.</text>
</comment>
<dbReference type="Gene3D" id="3.40.190.10">
    <property type="entry name" value="Periplasmic binding protein-like II"/>
    <property type="match status" value="1"/>
</dbReference>
<proteinExistence type="predicted"/>
<dbReference type="PANTHER" id="PTHR30290:SF83">
    <property type="entry name" value="ABC TRANSPORTER SUBSTRATE-BINDING PROTEIN"/>
    <property type="match status" value="1"/>
</dbReference>
<evidence type="ECO:0000313" key="2">
    <source>
        <dbReference type="EMBL" id="MDR7148335.1"/>
    </source>
</evidence>